<reference evidence="9 10" key="1">
    <citation type="journal article" date="2015" name="Nature">
        <title>rRNA introns, odd ribosomes, and small enigmatic genomes across a large radiation of phyla.</title>
        <authorList>
            <person name="Brown C.T."/>
            <person name="Hug L.A."/>
            <person name="Thomas B.C."/>
            <person name="Sharon I."/>
            <person name="Castelle C.J."/>
            <person name="Singh A."/>
            <person name="Wilkins M.J."/>
            <person name="Williams K.H."/>
            <person name="Banfield J.F."/>
        </authorList>
    </citation>
    <scope>NUCLEOTIDE SEQUENCE [LARGE SCALE GENOMIC DNA]</scope>
</reference>
<keyword evidence="6" id="KW-0460">Magnesium</keyword>
<feature type="binding site" evidence="6">
    <location>
        <position position="395"/>
    </location>
    <ligand>
        <name>Mg(2+)</name>
        <dbReference type="ChEBI" id="CHEBI:18420"/>
    </ligand>
</feature>
<sequence length="520" mass="57443">MKYESTQFESVVSPEKSIKTECGVFGIWIPKQGLDNNLNCSTITDVIFAGSLLNQHRGEESYGLAIGNGQEVLPPFTEMGLVRSAFQKYKKEGRKMDGHVGIGHNRYSTTGSSVIENAAPFYAKCESGGVALGQNGNLVNSPELKQNLDTLGVQCIGTTDSELMVHTIANAPGDTWEEKIEYTLKSSKGSFSLGIITKDTLYAARDAFGNRPLFVAMFNRGGKTGYAISSETQAFNILGDHIRDEILPGEMLRCNEDGLERWQWTDDIFEAFCGLELAYLMRADGRFKERTQIDEIRRKLGYHLALHYPANNVDYVTYIPESAKSSAEGYAEGLSNVLGRPVFSRTSMIKNRYGTLNGSFRGFINPDNSQRSEIGLSSYSPFDWMIGASIAMVDDSIIRGNTTSGVVNTTKNRVGNFRNNGAREVHLRIPWPPVKHSCPLGTDIQTADYLIYRELNENVDEVAKHLGVDSLAFLKPHEFQEVIDEVVGQHVGLCMGCVTGVYPPSIGEYTVSKLQLEGTK</sequence>
<gene>
    <name evidence="9" type="ORF">UU14_C0022G0008</name>
</gene>
<evidence type="ECO:0000256" key="5">
    <source>
        <dbReference type="PIRSR" id="PIRSR000485-1"/>
    </source>
</evidence>
<evidence type="ECO:0000256" key="6">
    <source>
        <dbReference type="PIRSR" id="PIRSR000485-2"/>
    </source>
</evidence>
<comment type="cofactor">
    <cofactor evidence="7">
        <name>[4Fe-4S] cluster</name>
        <dbReference type="ChEBI" id="CHEBI:49883"/>
    </cofactor>
    <text evidence="7">Binds 1 [4Fe-4S] cluster per subunit.</text>
</comment>
<feature type="binding site" evidence="7">
    <location>
        <position position="494"/>
    </location>
    <ligand>
        <name>[4Fe-4S] cluster</name>
        <dbReference type="ChEBI" id="CHEBI:49883"/>
    </ligand>
</feature>
<keyword evidence="1 4" id="KW-0328">Glycosyltransferase</keyword>
<feature type="binding site" evidence="6">
    <location>
        <position position="322"/>
    </location>
    <ligand>
        <name>Mg(2+)</name>
        <dbReference type="ChEBI" id="CHEBI:18420"/>
    </ligand>
</feature>
<evidence type="ECO:0000256" key="2">
    <source>
        <dbReference type="ARBA" id="ARBA00022679"/>
    </source>
</evidence>
<feature type="binding site" evidence="7">
    <location>
        <position position="497"/>
    </location>
    <ligand>
        <name>[4Fe-4S] cluster</name>
        <dbReference type="ChEBI" id="CHEBI:49883"/>
    </ligand>
</feature>
<dbReference type="UniPathway" id="UPA00074">
    <property type="reaction ID" value="UER00124"/>
</dbReference>
<evidence type="ECO:0000256" key="4">
    <source>
        <dbReference type="PIRNR" id="PIRNR000485"/>
    </source>
</evidence>
<evidence type="ECO:0000259" key="8">
    <source>
        <dbReference type="PROSITE" id="PS51278"/>
    </source>
</evidence>
<dbReference type="Gene3D" id="3.60.20.10">
    <property type="entry name" value="Glutamine Phosphoribosylpyrophosphate, subunit 1, domain 1"/>
    <property type="match status" value="1"/>
</dbReference>
<comment type="catalytic activity">
    <reaction evidence="4">
        <text>5-phospho-beta-D-ribosylamine + L-glutamate + diphosphate = 5-phospho-alpha-D-ribose 1-diphosphate + L-glutamine + H2O</text>
        <dbReference type="Rhea" id="RHEA:14905"/>
        <dbReference type="ChEBI" id="CHEBI:15377"/>
        <dbReference type="ChEBI" id="CHEBI:29985"/>
        <dbReference type="ChEBI" id="CHEBI:33019"/>
        <dbReference type="ChEBI" id="CHEBI:58017"/>
        <dbReference type="ChEBI" id="CHEBI:58359"/>
        <dbReference type="ChEBI" id="CHEBI:58681"/>
        <dbReference type="EC" id="2.4.2.14"/>
    </reaction>
</comment>
<comment type="pathway">
    <text evidence="4">Purine metabolism; IMP biosynthesis via de novo pathway; N(1)-(5-phospho-D-ribosyl)glycinamide from 5-phospho-alpha-D-ribose 1-diphosphate: step 1/2.</text>
</comment>
<protein>
    <recommendedName>
        <fullName evidence="4">Amidophosphoribosyltransferase</fullName>
        <shortName evidence="4">ATase</shortName>
        <ecNumber evidence="4">2.4.2.14</ecNumber>
    </recommendedName>
    <alternativeName>
        <fullName evidence="4">Glutamine phosphoribosylpyrophosphate amidotransferase</fullName>
    </alternativeName>
</protein>
<feature type="binding site" evidence="7">
    <location>
        <position position="438"/>
    </location>
    <ligand>
        <name>[4Fe-4S] cluster</name>
        <dbReference type="ChEBI" id="CHEBI:49883"/>
    </ligand>
</feature>
<dbReference type="EC" id="2.4.2.14" evidence="4"/>
<feature type="active site" description="Nucleophile" evidence="5">
    <location>
        <position position="22"/>
    </location>
</feature>
<name>A0A0G0VI30_9BACT</name>
<dbReference type="InterPro" id="IPR029057">
    <property type="entry name" value="PRTase-like"/>
</dbReference>
<keyword evidence="3" id="KW-0315">Glutamine amidotransferase</keyword>
<evidence type="ECO:0000256" key="1">
    <source>
        <dbReference type="ARBA" id="ARBA00022676"/>
    </source>
</evidence>
<feature type="binding site" evidence="6">
    <location>
        <position position="394"/>
    </location>
    <ligand>
        <name>Mg(2+)</name>
        <dbReference type="ChEBI" id="CHEBI:18420"/>
    </ligand>
</feature>
<keyword evidence="2 4" id="KW-0808">Transferase</keyword>
<accession>A0A0G0VI30</accession>
<keyword evidence="7" id="KW-0411">Iron-sulfur</keyword>
<comment type="similarity">
    <text evidence="4">In the C-terminal section; belongs to the purine/pyrimidine phosphoribosyltransferase family.</text>
</comment>
<dbReference type="InterPro" id="IPR029055">
    <property type="entry name" value="Ntn_hydrolases_N"/>
</dbReference>
<dbReference type="EMBL" id="LBZM01000022">
    <property type="protein sequence ID" value="KKR71660.1"/>
    <property type="molecule type" value="Genomic_DNA"/>
</dbReference>
<dbReference type="InterPro" id="IPR005854">
    <property type="entry name" value="PurF"/>
</dbReference>
<evidence type="ECO:0000256" key="7">
    <source>
        <dbReference type="PIRSR" id="PIRSR000485-3"/>
    </source>
</evidence>
<comment type="caution">
    <text evidence="9">The sequence shown here is derived from an EMBL/GenBank/DDBJ whole genome shotgun (WGS) entry which is preliminary data.</text>
</comment>
<keyword evidence="6" id="KW-0479">Metal-binding</keyword>
<proteinExistence type="inferred from homology"/>
<comment type="cofactor">
    <cofactor evidence="6">
        <name>Mg(2+)</name>
        <dbReference type="ChEBI" id="CHEBI:18420"/>
    </cofactor>
    <text evidence="6">Binds 1 Mg(2+) ion per subunit.</text>
</comment>
<dbReference type="Proteomes" id="UP000034664">
    <property type="component" value="Unassembled WGS sequence"/>
</dbReference>
<evidence type="ECO:0000313" key="9">
    <source>
        <dbReference type="EMBL" id="KKR71660.1"/>
    </source>
</evidence>
<dbReference type="GO" id="GO:0009113">
    <property type="term" value="P:purine nucleobase biosynthetic process"/>
    <property type="evidence" value="ECO:0007669"/>
    <property type="project" value="InterPro"/>
</dbReference>
<dbReference type="AlphaFoldDB" id="A0A0G0VI30"/>
<dbReference type="SUPFAM" id="SSF56235">
    <property type="entry name" value="N-terminal nucleophile aminohydrolases (Ntn hydrolases)"/>
    <property type="match status" value="1"/>
</dbReference>
<feature type="binding site" evidence="7">
    <location>
        <position position="273"/>
    </location>
    <ligand>
        <name>[4Fe-4S] cluster</name>
        <dbReference type="ChEBI" id="CHEBI:49883"/>
    </ligand>
</feature>
<dbReference type="PANTHER" id="PTHR11907">
    <property type="entry name" value="AMIDOPHOSPHORIBOSYLTRANSFERASE"/>
    <property type="match status" value="1"/>
</dbReference>
<dbReference type="PROSITE" id="PS51278">
    <property type="entry name" value="GATASE_TYPE_2"/>
    <property type="match status" value="1"/>
</dbReference>
<dbReference type="InterPro" id="IPR017932">
    <property type="entry name" value="GATase_2_dom"/>
</dbReference>
<evidence type="ECO:0000256" key="3">
    <source>
        <dbReference type="ARBA" id="ARBA00022962"/>
    </source>
</evidence>
<keyword evidence="4" id="KW-0658">Purine biosynthesis</keyword>
<dbReference type="GO" id="GO:0006189">
    <property type="term" value="P:'de novo' IMP biosynthetic process"/>
    <property type="evidence" value="ECO:0007669"/>
    <property type="project" value="UniProtKB-UniPathway"/>
</dbReference>
<dbReference type="Gene3D" id="3.40.50.2020">
    <property type="match status" value="1"/>
</dbReference>
<dbReference type="GO" id="GO:0004044">
    <property type="term" value="F:amidophosphoribosyltransferase activity"/>
    <property type="evidence" value="ECO:0007669"/>
    <property type="project" value="UniProtKB-EC"/>
</dbReference>
<organism evidence="9 10">
    <name type="scientific">Candidatus Roizmanbacteria bacterium GW2011_GWB1_40_7</name>
    <dbReference type="NCBI Taxonomy" id="1618482"/>
    <lineage>
        <taxon>Bacteria</taxon>
        <taxon>Candidatus Roizmaniibacteriota</taxon>
    </lineage>
</organism>
<dbReference type="GO" id="GO:0051536">
    <property type="term" value="F:iron-sulfur cluster binding"/>
    <property type="evidence" value="ECO:0007669"/>
    <property type="project" value="UniProtKB-KW"/>
</dbReference>
<dbReference type="PATRIC" id="fig|1618482.3.peg.801"/>
<evidence type="ECO:0000313" key="10">
    <source>
        <dbReference type="Proteomes" id="UP000034664"/>
    </source>
</evidence>
<dbReference type="SUPFAM" id="SSF53271">
    <property type="entry name" value="PRTase-like"/>
    <property type="match status" value="1"/>
</dbReference>
<feature type="domain" description="Glutamine amidotransferase type-2" evidence="8">
    <location>
        <begin position="22"/>
        <end position="257"/>
    </location>
</feature>
<dbReference type="Pfam" id="PF13522">
    <property type="entry name" value="GATase_6"/>
    <property type="match status" value="1"/>
</dbReference>
<dbReference type="PIRSF" id="PIRSF000485">
    <property type="entry name" value="Amd_phspho_trans"/>
    <property type="match status" value="1"/>
</dbReference>
<keyword evidence="7" id="KW-0408">Iron</keyword>
<dbReference type="GO" id="GO:0046872">
    <property type="term" value="F:metal ion binding"/>
    <property type="evidence" value="ECO:0007669"/>
    <property type="project" value="UniProtKB-KW"/>
</dbReference>